<dbReference type="GO" id="GO:0008270">
    <property type="term" value="F:zinc ion binding"/>
    <property type="evidence" value="ECO:0007669"/>
    <property type="project" value="InterPro"/>
</dbReference>
<keyword evidence="8" id="KW-1185">Reference proteome</keyword>
<dbReference type="GO" id="GO:0006351">
    <property type="term" value="P:DNA-templated transcription"/>
    <property type="evidence" value="ECO:0007669"/>
    <property type="project" value="InterPro"/>
</dbReference>
<comment type="caution">
    <text evidence="7">The sequence shown here is derived from an EMBL/GenBank/DDBJ whole genome shotgun (WGS) entry which is preliminary data.</text>
</comment>
<protein>
    <recommendedName>
        <fullName evidence="6">Zn(2)-C6 fungal-type domain-containing protein</fullName>
    </recommendedName>
</protein>
<feature type="region of interest" description="Disordered" evidence="5">
    <location>
        <begin position="834"/>
        <end position="946"/>
    </location>
</feature>
<feature type="compositionally biased region" description="Low complexity" evidence="5">
    <location>
        <begin position="71"/>
        <end position="84"/>
    </location>
</feature>
<dbReference type="CDD" id="cd00067">
    <property type="entry name" value="GAL4"/>
    <property type="match status" value="1"/>
</dbReference>
<dbReference type="SMART" id="SM00906">
    <property type="entry name" value="Fungal_trans"/>
    <property type="match status" value="1"/>
</dbReference>
<feature type="compositionally biased region" description="Acidic residues" evidence="5">
    <location>
        <begin position="228"/>
        <end position="241"/>
    </location>
</feature>
<accession>A0AAN9UNN5</accession>
<feature type="region of interest" description="Disordered" evidence="5">
    <location>
        <begin position="61"/>
        <end position="84"/>
    </location>
</feature>
<comment type="subcellular location">
    <subcellularLocation>
        <location evidence="1">Nucleus</location>
    </subcellularLocation>
</comment>
<feature type="domain" description="Zn(2)-C6 fungal-type" evidence="6">
    <location>
        <begin position="10"/>
        <end position="39"/>
    </location>
</feature>
<feature type="region of interest" description="Disordered" evidence="5">
    <location>
        <begin position="136"/>
        <end position="180"/>
    </location>
</feature>
<evidence type="ECO:0000256" key="4">
    <source>
        <dbReference type="SAM" id="Coils"/>
    </source>
</evidence>
<feature type="compositionally biased region" description="Gly residues" evidence="5">
    <location>
        <begin position="998"/>
        <end position="1015"/>
    </location>
</feature>
<dbReference type="InterPro" id="IPR001138">
    <property type="entry name" value="Zn2Cys6_DnaBD"/>
</dbReference>
<proteinExistence type="predicted"/>
<dbReference type="PANTHER" id="PTHR31001:SF50">
    <property type="entry name" value="ZN(II)2CYS6 TRANSCRIPTION FACTOR (EUROFUNG)"/>
    <property type="match status" value="1"/>
</dbReference>
<evidence type="ECO:0000256" key="5">
    <source>
        <dbReference type="SAM" id="MobiDB-lite"/>
    </source>
</evidence>
<feature type="compositionally biased region" description="Low complexity" evidence="5">
    <location>
        <begin position="886"/>
        <end position="911"/>
    </location>
</feature>
<evidence type="ECO:0000259" key="6">
    <source>
        <dbReference type="PROSITE" id="PS50048"/>
    </source>
</evidence>
<dbReference type="Gene3D" id="4.10.240.10">
    <property type="entry name" value="Zn(2)-C6 fungal-type DNA-binding domain"/>
    <property type="match status" value="1"/>
</dbReference>
<dbReference type="CDD" id="cd12148">
    <property type="entry name" value="fungal_TF_MHR"/>
    <property type="match status" value="1"/>
</dbReference>
<dbReference type="PROSITE" id="PS00463">
    <property type="entry name" value="ZN2_CY6_FUNGAL_1"/>
    <property type="match status" value="1"/>
</dbReference>
<feature type="coiled-coil region" evidence="4">
    <location>
        <begin position="92"/>
        <end position="119"/>
    </location>
</feature>
<dbReference type="Pfam" id="PF04082">
    <property type="entry name" value="Fungal_trans"/>
    <property type="match status" value="1"/>
</dbReference>
<reference evidence="7 8" key="1">
    <citation type="submission" date="2024-02" db="EMBL/GenBank/DDBJ databases">
        <title>De novo assembly and annotation of 12 fungi associated with fruit tree decline syndrome in Ontario, Canada.</title>
        <authorList>
            <person name="Sulman M."/>
            <person name="Ellouze W."/>
            <person name="Ilyukhin E."/>
        </authorList>
    </citation>
    <scope>NUCLEOTIDE SEQUENCE [LARGE SCALE GENOMIC DNA]</scope>
    <source>
        <strain evidence="7 8">M11/M66-122</strain>
    </source>
</reference>
<dbReference type="AlphaFoldDB" id="A0AAN9UNN5"/>
<dbReference type="GO" id="GO:0005634">
    <property type="term" value="C:nucleus"/>
    <property type="evidence" value="ECO:0007669"/>
    <property type="project" value="UniProtKB-SubCell"/>
</dbReference>
<sequence>MSATAPRPRSCVTCRARKVRCDKASPCANCRRAGVDCVIPPPDNRPPRWARRLERVAHSARAAETAGNMETAPPNTTTTTTTNADLAAGGGVAQAMERLRSLESLVKELSGQLEQARAIAAATATATAAAVAAATSVSGGAGSPPSEMNVTGSATRSGDCGDDDDDGDGPYHVDASPAANMSNVQRQFGRLVLGDASRTHYVSGGFWSRVNDELEGLKMDAEGLAGGDEYDSSEDEDEDEDTPGKTPSTAHELDRTPAERYAFLFGHGLGTPAPDIRAFHPLPSQIPFLLDVFSENVNIVAQVVHMPTVRKMMRDLRSGDQSALTPANEALMFAIYYAAITSMEEDDIETNFGPSGPSLHLQYRLGLEHALARADFLSAAPDLALVQALAAFLLLARRRAGSARFVWMLTGLLVRMAQALGLHRDGARFAALLAPFEVELRRRVWWVVCMLDVRSAEDQGADFAIAHGSFDTRLPLNIDDADIWPEMKKAGDAAPAPVEREGLTDMTLALLSCGMVDVTQQMMALSARGANGTPARRLIRDQSRLLGAVFDRLERQYLRYVDASKSSSNIVYWVIVTVTRLHAAKMTLITYLPVLFSPTPSSSPAPTSSVHEEQEQEQEQEHFGAEMGAKLFVAALEVAEYNHALNAERACRHWRWIFQTYTHWYAIVYLLLAVSRRPWSPASERAWVALHSVWLIPRANADHSSSSGDENKKKSPPPQQQRIWVPLRQLWAKARRHRDAELARLRGDSGAAAARLEAEDRQNTLQPASPAPFPGVGDGESAAEFFRERWRRLVVAPTPLLSRQEEQGAGNTNQTATATATTSLAAAYHGTNARNISTSMSPPPPPPGFFGPGPMHGGGSGGPPFPSPPPQAGTRSAYSNHHHQRQQQPQSQLQPQHQPQSQAGQASSACGAGTGGEGGEGTVLFSSTTNTTNTTSNNNSTNWPPWSLHARSLNPSFGAWLWADAEADPSDPLSSSADIFSSHMDVEAAATAAADPGSSGGGDSCGGMNFGGDGSSGSEEIDWSSWVESARGMEWSG</sequence>
<dbReference type="Proteomes" id="UP001320420">
    <property type="component" value="Unassembled WGS sequence"/>
</dbReference>
<feature type="compositionally biased region" description="Low complexity" evidence="5">
    <location>
        <begin position="926"/>
        <end position="942"/>
    </location>
</feature>
<evidence type="ECO:0000256" key="1">
    <source>
        <dbReference type="ARBA" id="ARBA00004123"/>
    </source>
</evidence>
<keyword evidence="2" id="KW-0479">Metal-binding</keyword>
<dbReference type="SUPFAM" id="SSF57701">
    <property type="entry name" value="Zn2/Cys6 DNA-binding domain"/>
    <property type="match status" value="1"/>
</dbReference>
<dbReference type="PANTHER" id="PTHR31001">
    <property type="entry name" value="UNCHARACTERIZED TRANSCRIPTIONAL REGULATORY PROTEIN"/>
    <property type="match status" value="1"/>
</dbReference>
<gene>
    <name evidence="7" type="ORF">SLS62_008076</name>
</gene>
<dbReference type="GO" id="GO:0003677">
    <property type="term" value="F:DNA binding"/>
    <property type="evidence" value="ECO:0007669"/>
    <property type="project" value="InterPro"/>
</dbReference>
<keyword evidence="4" id="KW-0175">Coiled coil</keyword>
<dbReference type="EMBL" id="JAKJXP020000072">
    <property type="protein sequence ID" value="KAK7749967.1"/>
    <property type="molecule type" value="Genomic_DNA"/>
</dbReference>
<feature type="region of interest" description="Disordered" evidence="5">
    <location>
        <begin position="991"/>
        <end position="1037"/>
    </location>
</feature>
<dbReference type="InterPro" id="IPR007219">
    <property type="entry name" value="XnlR_reg_dom"/>
</dbReference>
<dbReference type="Pfam" id="PF00172">
    <property type="entry name" value="Zn_clus"/>
    <property type="match status" value="1"/>
</dbReference>
<dbReference type="SMART" id="SM00066">
    <property type="entry name" value="GAL4"/>
    <property type="match status" value="1"/>
</dbReference>
<dbReference type="InterPro" id="IPR050613">
    <property type="entry name" value="Sec_Metabolite_Reg"/>
</dbReference>
<evidence type="ECO:0000256" key="2">
    <source>
        <dbReference type="ARBA" id="ARBA00022723"/>
    </source>
</evidence>
<dbReference type="GO" id="GO:0000981">
    <property type="term" value="F:DNA-binding transcription factor activity, RNA polymerase II-specific"/>
    <property type="evidence" value="ECO:0007669"/>
    <property type="project" value="InterPro"/>
</dbReference>
<dbReference type="InterPro" id="IPR036864">
    <property type="entry name" value="Zn2-C6_fun-type_DNA-bd_sf"/>
</dbReference>
<organism evidence="7 8">
    <name type="scientific">Diatrype stigma</name>
    <dbReference type="NCBI Taxonomy" id="117547"/>
    <lineage>
        <taxon>Eukaryota</taxon>
        <taxon>Fungi</taxon>
        <taxon>Dikarya</taxon>
        <taxon>Ascomycota</taxon>
        <taxon>Pezizomycotina</taxon>
        <taxon>Sordariomycetes</taxon>
        <taxon>Xylariomycetidae</taxon>
        <taxon>Xylariales</taxon>
        <taxon>Diatrypaceae</taxon>
        <taxon>Diatrype</taxon>
    </lineage>
</organism>
<dbReference type="PROSITE" id="PS50048">
    <property type="entry name" value="ZN2_CY6_FUNGAL_2"/>
    <property type="match status" value="1"/>
</dbReference>
<evidence type="ECO:0000256" key="3">
    <source>
        <dbReference type="ARBA" id="ARBA00023242"/>
    </source>
</evidence>
<feature type="region of interest" description="Disordered" evidence="5">
    <location>
        <begin position="223"/>
        <end position="252"/>
    </location>
</feature>
<feature type="region of interest" description="Disordered" evidence="5">
    <location>
        <begin position="756"/>
        <end position="779"/>
    </location>
</feature>
<evidence type="ECO:0000313" key="7">
    <source>
        <dbReference type="EMBL" id="KAK7749967.1"/>
    </source>
</evidence>
<feature type="compositionally biased region" description="Gly residues" evidence="5">
    <location>
        <begin position="850"/>
        <end position="862"/>
    </location>
</feature>
<name>A0AAN9UNN5_9PEZI</name>
<keyword evidence="3" id="KW-0539">Nucleus</keyword>
<feature type="compositionally biased region" description="Gly residues" evidence="5">
    <location>
        <begin position="912"/>
        <end position="921"/>
    </location>
</feature>
<evidence type="ECO:0000313" key="8">
    <source>
        <dbReference type="Proteomes" id="UP001320420"/>
    </source>
</evidence>
<feature type="compositionally biased region" description="Polar residues" evidence="5">
    <location>
        <begin position="146"/>
        <end position="156"/>
    </location>
</feature>